<dbReference type="InterPro" id="IPR001261">
    <property type="entry name" value="ArgE/DapE_CS"/>
</dbReference>
<dbReference type="Gene3D" id="3.60.21.10">
    <property type="match status" value="1"/>
</dbReference>
<dbReference type="PROSITE" id="PS50853">
    <property type="entry name" value="FN3"/>
    <property type="match status" value="1"/>
</dbReference>
<feature type="compositionally biased region" description="Pro residues" evidence="3">
    <location>
        <begin position="187"/>
        <end position="199"/>
    </location>
</feature>
<keyword evidence="7" id="KW-1185">Reference proteome</keyword>
<feature type="region of interest" description="Disordered" evidence="3">
    <location>
        <begin position="52"/>
        <end position="72"/>
    </location>
</feature>
<dbReference type="InterPro" id="IPR003961">
    <property type="entry name" value="FN3_dom"/>
</dbReference>
<accession>A0ABP0PQN5</accession>
<feature type="region of interest" description="Disordered" evidence="3">
    <location>
        <begin position="127"/>
        <end position="148"/>
    </location>
</feature>
<comment type="caution">
    <text evidence="6">The sequence shown here is derived from an EMBL/GenBank/DDBJ whole genome shotgun (WGS) entry which is preliminary data.</text>
</comment>
<feature type="region of interest" description="Disordered" evidence="3">
    <location>
        <begin position="1687"/>
        <end position="1712"/>
    </location>
</feature>
<evidence type="ECO:0000259" key="5">
    <source>
        <dbReference type="PROSITE" id="PS50853"/>
    </source>
</evidence>
<evidence type="ECO:0000256" key="3">
    <source>
        <dbReference type="SAM" id="MobiDB-lite"/>
    </source>
</evidence>
<feature type="transmembrane region" description="Helical" evidence="4">
    <location>
        <begin position="968"/>
        <end position="990"/>
    </location>
</feature>
<feature type="coiled-coil region" evidence="2">
    <location>
        <begin position="484"/>
        <end position="511"/>
    </location>
</feature>
<dbReference type="PANTHER" id="PTHR10139">
    <property type="entry name" value="DOUBLE-STRAND BREAK REPAIR PROTEIN MRE11"/>
    <property type="match status" value="1"/>
</dbReference>
<feature type="compositionally biased region" description="Basic and acidic residues" evidence="3">
    <location>
        <begin position="1699"/>
        <end position="1712"/>
    </location>
</feature>
<feature type="transmembrane region" description="Helical" evidence="4">
    <location>
        <begin position="632"/>
        <end position="658"/>
    </location>
</feature>
<name>A0ABP0PQN5_9DINO</name>
<feature type="compositionally biased region" description="Basic and acidic residues" evidence="3">
    <location>
        <begin position="1399"/>
        <end position="1415"/>
    </location>
</feature>
<feature type="domain" description="Fibronectin type-III" evidence="5">
    <location>
        <begin position="1000"/>
        <end position="1100"/>
    </location>
</feature>
<evidence type="ECO:0000313" key="7">
    <source>
        <dbReference type="Proteomes" id="UP001642484"/>
    </source>
</evidence>
<feature type="region of interest" description="Disordered" evidence="3">
    <location>
        <begin position="1396"/>
        <end position="1449"/>
    </location>
</feature>
<feature type="region of interest" description="Disordered" evidence="3">
    <location>
        <begin position="180"/>
        <end position="207"/>
    </location>
</feature>
<keyword evidence="1" id="KW-0378">Hydrolase</keyword>
<evidence type="ECO:0000256" key="4">
    <source>
        <dbReference type="SAM" id="Phobius"/>
    </source>
</evidence>
<dbReference type="Proteomes" id="UP001642484">
    <property type="component" value="Unassembled WGS sequence"/>
</dbReference>
<dbReference type="EMBL" id="CAXAMN010023495">
    <property type="protein sequence ID" value="CAK9078091.1"/>
    <property type="molecule type" value="Genomic_DNA"/>
</dbReference>
<dbReference type="PANTHER" id="PTHR10139:SF1">
    <property type="entry name" value="DOUBLE-STRAND BREAK REPAIR PROTEIN MRE11"/>
    <property type="match status" value="1"/>
</dbReference>
<dbReference type="PROSITE" id="PS00758">
    <property type="entry name" value="ARGE_DAPE_CPG2_1"/>
    <property type="match status" value="1"/>
</dbReference>
<feature type="coiled-coil region" evidence="2">
    <location>
        <begin position="346"/>
        <end position="423"/>
    </location>
</feature>
<evidence type="ECO:0000313" key="6">
    <source>
        <dbReference type="EMBL" id="CAK9078091.1"/>
    </source>
</evidence>
<organism evidence="6 7">
    <name type="scientific">Durusdinium trenchii</name>
    <dbReference type="NCBI Taxonomy" id="1381693"/>
    <lineage>
        <taxon>Eukaryota</taxon>
        <taxon>Sar</taxon>
        <taxon>Alveolata</taxon>
        <taxon>Dinophyceae</taxon>
        <taxon>Suessiales</taxon>
        <taxon>Symbiodiniaceae</taxon>
        <taxon>Durusdinium</taxon>
    </lineage>
</organism>
<feature type="compositionally biased region" description="Basic and acidic residues" evidence="3">
    <location>
        <begin position="1422"/>
        <end position="1440"/>
    </location>
</feature>
<keyword evidence="2" id="KW-0175">Coiled coil</keyword>
<gene>
    <name evidence="6" type="ORF">CCMP2556_LOCUS38472</name>
</gene>
<sequence>MATRSPFAFSCGQENQYGLRLADLVNTWNEDRFTLFEARKDLDTRKMLREELAATRPDTPRHSAGTSARGELRDESLSTLQILQSILLEFRALTPLPHCDHCGALGRVAINQEDLTELVRGHLLMDRSNSRSNTSPMETSLPEPRSETKALQPLLTELTTAFGEMQQALKGSAALVEEVRRARAEPPPRSAPAAPPAAAPAPAESAETGATRLFPELDAELVLQDLRQIKDLVAQNSTVALTAEVQALKEALNEVQQKSEKDSQTLLRNMERLSDVISAERMAAAREAAESMPATQQNQKAILNTLQQVSELISVDHTAQVQEAHSMRQSVTSLDLELKRLQDSVRSSLEKSNEELLVKMKDLEESLTVKHQEAEQKSAERLDLHHQKVEHIHEKADRHSSAVDELKQEVSQVKDQLVDCNEKLQKAPKQAQLTEAVRRTFEQMSTKFHQECEKLYMRPSFQVSFPEALSQDVKDIKDGIELERAQHTEQVAKSQADLGRLEQELRRTEQGVAGLDSTVKSSVVSELQHLQDIFAMLEGNFLMALRKQLDKATAAFSSTQAQFRSSLKHDLEHTLKDSKVVSAHGEVSGKPSQPGFLHGPRVIELAFMMLTLLELAMHMTNAFLELKNSERFLLALAAVLGPCLLNSVVILLFVNFLVHELGRWMNANWSHAQRLLAFSILRPDWLRFFALYAPSLRSTCGPWERRYWEEVLQARTTEVEQECDELRLALQNARKARSKVLITEEEEVLPDEEERPEVPLHREEALHGAAPEEGTEGDAVVPVDVGAGPVALDGHTDVAVDVVPGGAEEAPQAVIDAVQQIMRRPCDSGLSGASPRGPKPVLRSREWENWLRTHSTIGRTEVGEDHRDGDGKLFEPSGRCPQVYGVVPDPPSQGEPTRSVLKPGQLRHSCLLCGMSPGRLEKKEVWQYKRVICLATLISALYNDLPKVLLCIWLLPTNESLESWFLRIAIVAINGLYVLWALLLSFWTFFEPMPEGHALVQISLKDAAVEVWEESVEVRWSYPRKKQTAPVPDEFICAVQPLGEPQPSLVRRVRHDGSDLSCTFGALQPDYPYSVLLAPAHRGVLLGRPLRIACRTLPRALPLEPESLCLRRCGPSWAEISWTGAQGTAAAPPMDLLLELSGDGLTRSELAPGPVHRLWGLKPQTEYQVGLKLPHDPREPALRLSFVTALEEDEAVSGVMTSLTTLRKDLAEIKRTVCSLDANAANAEVVRQLGTLQERWAGLQVSCLTGEVQKLVESNEELKKDLSEQLKPVLAELRGVQDAKLGDGWRLGRTRRRKTARRFRAPPLPRATRLPRAVATDAGEGSLAIPTLEAEAAQKFLAFEFHQWGHTSSFDEDELPDGDTLRILVLTDTHVNREEHLSVPCNSIDVYTPKHRGKHGDFPENRPVWDTKKTPDSQVGFNEKDKVRSKDSINTLEDRSPTVATESWSFERPRTARAARARGAGDAGWLPQIGRSARAGQTTRARRGCLYRTMDLIRQYTMGSGEAGPLVLRGDYFGRGRLRGPPRRDEMRPTMCWARTVVSDQACFARGRVNYEDPNLNVECPLWSPGFAITLAAMKTWRVVQWCRRGAVENMEAQIVCSDITTCGLHLIDIVIRPLLLTKGRSQVAIYGLGNIRDERLHRAFQARKVRFEAEAETDTTTGRNRETKTPVDPDKWFHVMILHQNRHKGSKSGIPSKSSERPEQPSSAAKKETFGRHIDVLVFNFPRGQEVIWGHEHDCQVKPQAIPRSATSAVVVTLALEVATSLTPGEAGLKHAGGRDDVFACCGVPVWTMDRWWVFQGIGPRRSSEWHGIPASVLVLETPPQPLRSEMKHSYLENRMKLPDVLNIELHRTLALVLGCLFSCGVFLWYDRYGARSGPKEQIHSSSQFDVAFKAIMDAQVSVSLHQAKPPPTPSKAPEVPSPAVSFQQWPSLESCEEYVESLRGKFARYVIRNQVLEIWRLFGKGEASEMEGLSDSYSKKYLGERAYLAAAGVVDEEDCDGWRLFGETQLIKSGGPEHCLPINFRGVCSNMAQARSQIKAFESCPMNSHQGAYKTGAQDMTWCKRAFASREGTEEPDGVSNDYGVSWPGDWWRLVFLDECAVNGSSCQGVNGHCYEVPYQAFRICLGGALDGRQTRDGRQFESLVMHLKSRHRLSVHLKIDTEGDRVGAGVRLAVAVPQGNIDGVQEEGPHPRFSSGIPRPSDPASFLLPVPRTDLAGSEWEELEWLVQSPEAMDKIRTFDMEVHIGWLSASASKERRHLTPKERIARDISTLEALGRFFRVTGSSMEVLAEEWVRREDGGRCRPKSCQEPEAHTASGFPVIQFAISFVHPEMLKTGPKPAPVWPALPAASPQEAQQISWPCVRAHKTRSRPGLPCLPSLRPWPYATSSRARDATRVALGERVVKALRGAMEEDCRLEMDAMTWCSKASDLEPQKHHQGLSVGTQAAQASAQDAQHAAWWAKMQALKVATFHVESLEQLQQKLQEQEPASVFLLLDGAKAWEILEWLLSNEIIKIRTLELHISFGSSPGAVERQIGFLEALAEQMRCTGSTLESFAEHWAETKGKTCSEQCEAPEIHSSGGIPMTSVISVSYVHRDVLGL</sequence>
<reference evidence="6 7" key="1">
    <citation type="submission" date="2024-02" db="EMBL/GenBank/DDBJ databases">
        <authorList>
            <person name="Chen Y."/>
            <person name="Shah S."/>
            <person name="Dougan E. K."/>
            <person name="Thang M."/>
            <person name="Chan C."/>
        </authorList>
    </citation>
    <scope>NUCLEOTIDE SEQUENCE [LARGE SCALE GENOMIC DNA]</scope>
</reference>
<evidence type="ECO:0000256" key="1">
    <source>
        <dbReference type="ARBA" id="ARBA00022801"/>
    </source>
</evidence>
<feature type="compositionally biased region" description="Basic and acidic residues" evidence="3">
    <location>
        <begin position="52"/>
        <end position="61"/>
    </location>
</feature>
<feature type="coiled-coil region" evidence="2">
    <location>
        <begin position="238"/>
        <end position="265"/>
    </location>
</feature>
<protein>
    <recommendedName>
        <fullName evidence="5">Fibronectin type-III domain-containing protein</fullName>
    </recommendedName>
</protein>
<proteinExistence type="predicted"/>
<dbReference type="InterPro" id="IPR029052">
    <property type="entry name" value="Metallo-depent_PP-like"/>
</dbReference>
<keyword evidence="4" id="KW-0812">Transmembrane</keyword>
<keyword evidence="4" id="KW-0472">Membrane</keyword>
<keyword evidence="4" id="KW-1133">Transmembrane helix</keyword>
<evidence type="ECO:0000256" key="2">
    <source>
        <dbReference type="SAM" id="Coils"/>
    </source>
</evidence>